<dbReference type="AlphaFoldDB" id="A0A1Y6CJY3"/>
<reference evidence="4" key="1">
    <citation type="submission" date="2017-04" db="EMBL/GenBank/DDBJ databases">
        <authorList>
            <person name="Varghese N."/>
            <person name="Submissions S."/>
        </authorList>
    </citation>
    <scope>NUCLEOTIDE SEQUENCE [LARGE SCALE GENOMIC DNA]</scope>
    <source>
        <strain evidence="4">RKEM611</strain>
    </source>
</reference>
<name>A0A1Y6CJY3_9BACT</name>
<keyword evidence="1" id="KW-0175">Coiled coil</keyword>
<dbReference type="EMBL" id="FWZT01000020">
    <property type="protein sequence ID" value="SMF59881.1"/>
    <property type="molecule type" value="Genomic_DNA"/>
</dbReference>
<evidence type="ECO:0000313" key="4">
    <source>
        <dbReference type="Proteomes" id="UP000192907"/>
    </source>
</evidence>
<dbReference type="STRING" id="1513793.SAMN06296036_12056"/>
<gene>
    <name evidence="3" type="ORF">SAMN06296036_12056</name>
</gene>
<dbReference type="RefSeq" id="WP_132322903.1">
    <property type="nucleotide sequence ID" value="NZ_FWZT01000020.1"/>
</dbReference>
<evidence type="ECO:0000256" key="1">
    <source>
        <dbReference type="SAM" id="Coils"/>
    </source>
</evidence>
<keyword evidence="2" id="KW-1133">Transmembrane helix</keyword>
<protein>
    <submittedName>
        <fullName evidence="3">Uncharacterized protein</fullName>
    </submittedName>
</protein>
<keyword evidence="4" id="KW-1185">Reference proteome</keyword>
<keyword evidence="2" id="KW-0812">Transmembrane</keyword>
<organism evidence="3 4">
    <name type="scientific">Pseudobacteriovorax antillogorgiicola</name>
    <dbReference type="NCBI Taxonomy" id="1513793"/>
    <lineage>
        <taxon>Bacteria</taxon>
        <taxon>Pseudomonadati</taxon>
        <taxon>Bdellovibrionota</taxon>
        <taxon>Oligoflexia</taxon>
        <taxon>Oligoflexales</taxon>
        <taxon>Pseudobacteriovoracaceae</taxon>
        <taxon>Pseudobacteriovorax</taxon>
    </lineage>
</organism>
<evidence type="ECO:0000313" key="3">
    <source>
        <dbReference type="EMBL" id="SMF59881.1"/>
    </source>
</evidence>
<dbReference type="Proteomes" id="UP000192907">
    <property type="component" value="Unassembled WGS sequence"/>
</dbReference>
<feature type="transmembrane region" description="Helical" evidence="2">
    <location>
        <begin position="20"/>
        <end position="45"/>
    </location>
</feature>
<sequence>MAQVLGPYAKKFLRNVKAHSFHYGIVLLCFLLLFFMTAFRLPILLESQQTAQRIKQMDQLFPLMDSFQREIILATKDPLSAEEKSKLEWERSNLQTLSQQIVLEDEQALALFQMFTEKLIQGRKLLDQNNNRDQFHDFFKGAQEDLQNLSHHIITLIPHREARVRFQGIQLIEELRSMVGDQQGSTDDLDNFIKFKTKLNLLAQLLSPGEQQGLENLRQAHHWLILDSNQGLATFSNAPSQWAWAIREDFKSLRQHLITNLVRQITTQEVKQSGRILIEFGGMICCLTMIGIMVLWRSRHHERTYQENNDLKILIADQKKDTDRMSRNNLAIRHELLDTQQKLEDSQRELQNHQNEIAQKNESITKLRLSLEESQEEAKRSQAIPKDWQQARDAQNLTIANQEQELQQLKEQALENQENLQNYKNKLSKVYNLLVPDQGRQTMDDWDQFDPSEWLQLKTSRAESLEKHLMQHKESLAATEQKREQAETRCQELMRQLKNTDDELKRLKHYRIMAEDTIKSRELAIEEQETRYRQSYDELEKTKVQLQSEIQRRQDLEQQVDRFYFDLGQHYPHLLKDTPEPNLHEALASILANRNS</sequence>
<accession>A0A1Y6CJY3</accession>
<evidence type="ECO:0000256" key="2">
    <source>
        <dbReference type="SAM" id="Phobius"/>
    </source>
</evidence>
<proteinExistence type="predicted"/>
<feature type="coiled-coil region" evidence="1">
    <location>
        <begin position="462"/>
        <end position="559"/>
    </location>
</feature>
<keyword evidence="2" id="KW-0472">Membrane</keyword>
<feature type="coiled-coil region" evidence="1">
    <location>
        <begin position="336"/>
        <end position="426"/>
    </location>
</feature>